<dbReference type="EMBL" id="FRCY01000008">
    <property type="protein sequence ID" value="SHN15102.1"/>
    <property type="molecule type" value="Genomic_DNA"/>
</dbReference>
<reference evidence="1 2" key="1">
    <citation type="submission" date="2016-11" db="EMBL/GenBank/DDBJ databases">
        <authorList>
            <person name="Jaros S."/>
            <person name="Januszkiewicz K."/>
            <person name="Wedrychowicz H."/>
        </authorList>
    </citation>
    <scope>NUCLEOTIDE SEQUENCE [LARGE SCALE GENOMIC DNA]</scope>
    <source>
        <strain evidence="1 2">CGMCC 1.6102</strain>
    </source>
</reference>
<name>A0A1M7PDU4_9BACT</name>
<dbReference type="AlphaFoldDB" id="A0A1M7PDU4"/>
<accession>A0A1M7PDU4</accession>
<evidence type="ECO:0000313" key="1">
    <source>
        <dbReference type="EMBL" id="SHN15102.1"/>
    </source>
</evidence>
<organism evidence="1 2">
    <name type="scientific">Cyclobacterium lianum</name>
    <dbReference type="NCBI Taxonomy" id="388280"/>
    <lineage>
        <taxon>Bacteria</taxon>
        <taxon>Pseudomonadati</taxon>
        <taxon>Bacteroidota</taxon>
        <taxon>Cytophagia</taxon>
        <taxon>Cytophagales</taxon>
        <taxon>Cyclobacteriaceae</taxon>
        <taxon>Cyclobacterium</taxon>
    </lineage>
</organism>
<dbReference type="Proteomes" id="UP000184513">
    <property type="component" value="Unassembled WGS sequence"/>
</dbReference>
<keyword evidence="2" id="KW-1185">Reference proteome</keyword>
<sequence length="131" mass="15096">MLFFTLLFSCQTEKDKNEALKQQVIAVHDEVMPEIGELKTQKERLLEKANALEGNEETAVYREELNAAADSCESAYDAMFVWMRQFKSEYTEMTEEETQTYLQGQLQMVEKVKADILSALSTAEELLQRDV</sequence>
<gene>
    <name evidence="1" type="ORF">SAMN04488057_10894</name>
</gene>
<proteinExistence type="predicted"/>
<evidence type="ECO:0000313" key="2">
    <source>
        <dbReference type="Proteomes" id="UP000184513"/>
    </source>
</evidence>
<dbReference type="STRING" id="388280.SAMN04488057_10894"/>
<protein>
    <submittedName>
        <fullName evidence="1">Uncharacterized protein</fullName>
    </submittedName>
</protein>